<reference evidence="1 2" key="1">
    <citation type="submission" date="2018-09" db="EMBL/GenBank/DDBJ databases">
        <title>Mesorhizobium carmichaelinearum sp. nov. isolated from Carmichaelinea spp. root nodules in New Zealand.</title>
        <authorList>
            <person name="De Meyer S.E."/>
        </authorList>
    </citation>
    <scope>NUCLEOTIDE SEQUENCE [LARGE SCALE GENOMIC DNA]</scope>
    <source>
        <strain evidence="1 2">ICMP19557</strain>
    </source>
</reference>
<proteinExistence type="predicted"/>
<sequence>MLVRLLVGLSGSAFSLGPNDEYDFPQDEAIRLISAGFAAPVSEQKIERAVAVPVAEKRGRRGNNVVHANSVGGAN</sequence>
<dbReference type="EMBL" id="QZWZ01000024">
    <property type="protein sequence ID" value="RJT32793.1"/>
    <property type="molecule type" value="Genomic_DNA"/>
</dbReference>
<dbReference type="AlphaFoldDB" id="A0A3A5KJN0"/>
<accession>A0A3A5KJN0</accession>
<comment type="caution">
    <text evidence="1">The sequence shown here is derived from an EMBL/GenBank/DDBJ whole genome shotgun (WGS) entry which is preliminary data.</text>
</comment>
<dbReference type="Proteomes" id="UP000272706">
    <property type="component" value="Unassembled WGS sequence"/>
</dbReference>
<keyword evidence="2" id="KW-1185">Reference proteome</keyword>
<evidence type="ECO:0000313" key="1">
    <source>
        <dbReference type="EMBL" id="RJT32793.1"/>
    </source>
</evidence>
<evidence type="ECO:0000313" key="2">
    <source>
        <dbReference type="Proteomes" id="UP000272706"/>
    </source>
</evidence>
<gene>
    <name evidence="1" type="ORF">D3227_25680</name>
</gene>
<name>A0A3A5KJN0_9HYPH</name>
<organism evidence="1 2">
    <name type="scientific">Mesorhizobium waimense</name>
    <dbReference type="NCBI Taxonomy" id="1300307"/>
    <lineage>
        <taxon>Bacteria</taxon>
        <taxon>Pseudomonadati</taxon>
        <taxon>Pseudomonadota</taxon>
        <taxon>Alphaproteobacteria</taxon>
        <taxon>Hyphomicrobiales</taxon>
        <taxon>Phyllobacteriaceae</taxon>
        <taxon>Mesorhizobium</taxon>
    </lineage>
</organism>
<protein>
    <submittedName>
        <fullName evidence="1">Uncharacterized protein</fullName>
    </submittedName>
</protein>
<dbReference type="OrthoDB" id="8116547at2"/>